<organism evidence="1 2">
    <name type="scientific">Rangifer tarandus platyrhynchus</name>
    <name type="common">Svalbard reindeer</name>
    <dbReference type="NCBI Taxonomy" id="3082113"/>
    <lineage>
        <taxon>Eukaryota</taxon>
        <taxon>Metazoa</taxon>
        <taxon>Chordata</taxon>
        <taxon>Craniata</taxon>
        <taxon>Vertebrata</taxon>
        <taxon>Euteleostomi</taxon>
        <taxon>Mammalia</taxon>
        <taxon>Eutheria</taxon>
        <taxon>Laurasiatheria</taxon>
        <taxon>Artiodactyla</taxon>
        <taxon>Ruminantia</taxon>
        <taxon>Pecora</taxon>
        <taxon>Cervidae</taxon>
        <taxon>Odocoileinae</taxon>
        <taxon>Rangifer</taxon>
    </lineage>
</organism>
<reference evidence="1" key="1">
    <citation type="submission" date="2023-05" db="EMBL/GenBank/DDBJ databases">
        <authorList>
            <consortium name="ELIXIR-Norway"/>
        </authorList>
    </citation>
    <scope>NUCLEOTIDE SEQUENCE</scope>
</reference>
<dbReference type="Proteomes" id="UP001162501">
    <property type="component" value="Chromosome 30"/>
</dbReference>
<sequence>MLGHIRAVIVSIIVDSACLQGAHSLAAFPDSGKNREEKAEGSETPRDKYCGPAPPTDLTSAPRQDGGARALPRRLPPGAETRNTLRVASEVKSGPTWCGTTAWVRRGASLPLAWPGAWEKASQGPWPGWSGESRHVGGGGAESLREGRADWGAGGHVGGVPLRVRESFLLG</sequence>
<evidence type="ECO:0000313" key="1">
    <source>
        <dbReference type="EMBL" id="CAN0458477.1"/>
    </source>
</evidence>
<accession>A0AC59ZLB2</accession>
<dbReference type="EMBL" id="OX596114">
    <property type="protein sequence ID" value="CAN0458477.1"/>
    <property type="molecule type" value="Genomic_DNA"/>
</dbReference>
<protein>
    <submittedName>
        <fullName evidence="1">Uncharacterized protein</fullName>
    </submittedName>
</protein>
<reference evidence="1" key="2">
    <citation type="submission" date="2025-03" db="EMBL/GenBank/DDBJ databases">
        <authorList>
            <consortium name="ELIXIR-Norway"/>
            <consortium name="Elixir Norway"/>
        </authorList>
    </citation>
    <scope>NUCLEOTIDE SEQUENCE</scope>
</reference>
<name>A0AC59ZLB2_RANTA</name>
<evidence type="ECO:0000313" key="2">
    <source>
        <dbReference type="Proteomes" id="UP001162501"/>
    </source>
</evidence>
<proteinExistence type="predicted"/>
<gene>
    <name evidence="1" type="ORF">MRATA1EN22A_LOCUS19854</name>
</gene>